<accession>A0AAE1CRR0</accession>
<protein>
    <submittedName>
        <fullName evidence="1">Uncharacterized protein</fullName>
    </submittedName>
</protein>
<keyword evidence="2" id="KW-1185">Reference proteome</keyword>
<evidence type="ECO:0000313" key="1">
    <source>
        <dbReference type="EMBL" id="KAK3731028.1"/>
    </source>
</evidence>
<gene>
    <name evidence="1" type="ORF">RRG08_066044</name>
</gene>
<evidence type="ECO:0000313" key="2">
    <source>
        <dbReference type="Proteomes" id="UP001283361"/>
    </source>
</evidence>
<dbReference type="AlphaFoldDB" id="A0AAE1CRR0"/>
<sequence>MEKVRVSRFCSKHVQTKEIVQEDQLDQSMKVEGVEMWRGRRKRKKEILREIGIKHLDLETTTDSINTPVSGEILKLSYLCTIIQGD</sequence>
<organism evidence="1 2">
    <name type="scientific">Elysia crispata</name>
    <name type="common">lettuce slug</name>
    <dbReference type="NCBI Taxonomy" id="231223"/>
    <lineage>
        <taxon>Eukaryota</taxon>
        <taxon>Metazoa</taxon>
        <taxon>Spiralia</taxon>
        <taxon>Lophotrochozoa</taxon>
        <taxon>Mollusca</taxon>
        <taxon>Gastropoda</taxon>
        <taxon>Heterobranchia</taxon>
        <taxon>Euthyneura</taxon>
        <taxon>Panpulmonata</taxon>
        <taxon>Sacoglossa</taxon>
        <taxon>Placobranchoidea</taxon>
        <taxon>Plakobranchidae</taxon>
        <taxon>Elysia</taxon>
    </lineage>
</organism>
<name>A0AAE1CRR0_9GAST</name>
<reference evidence="1" key="1">
    <citation type="journal article" date="2023" name="G3 (Bethesda)">
        <title>A reference genome for the long-term kleptoplast-retaining sea slug Elysia crispata morphotype clarki.</title>
        <authorList>
            <person name="Eastman K.E."/>
            <person name="Pendleton A.L."/>
            <person name="Shaikh M.A."/>
            <person name="Suttiyut T."/>
            <person name="Ogas R."/>
            <person name="Tomko P."/>
            <person name="Gavelis G."/>
            <person name="Widhalm J.R."/>
            <person name="Wisecaver J.H."/>
        </authorList>
    </citation>
    <scope>NUCLEOTIDE SEQUENCE</scope>
    <source>
        <strain evidence="1">ECLA1</strain>
    </source>
</reference>
<comment type="caution">
    <text evidence="1">The sequence shown here is derived from an EMBL/GenBank/DDBJ whole genome shotgun (WGS) entry which is preliminary data.</text>
</comment>
<dbReference type="EMBL" id="JAWDGP010007035">
    <property type="protein sequence ID" value="KAK3731028.1"/>
    <property type="molecule type" value="Genomic_DNA"/>
</dbReference>
<dbReference type="Proteomes" id="UP001283361">
    <property type="component" value="Unassembled WGS sequence"/>
</dbReference>
<proteinExistence type="predicted"/>